<feature type="compositionally biased region" description="Pro residues" evidence="1">
    <location>
        <begin position="232"/>
        <end position="243"/>
    </location>
</feature>
<evidence type="ECO:0000313" key="3">
    <source>
        <dbReference type="EMBL" id="CBN77770.1"/>
    </source>
</evidence>
<evidence type="ECO:0000313" key="4">
    <source>
        <dbReference type="Proteomes" id="UP000002630"/>
    </source>
</evidence>
<dbReference type="EMBL" id="FN649751">
    <property type="protein sequence ID" value="CBN77770.1"/>
    <property type="molecule type" value="Genomic_DNA"/>
</dbReference>
<proteinExistence type="predicted"/>
<gene>
    <name evidence="3" type="ORF">Esi_0069_0027</name>
</gene>
<evidence type="ECO:0000259" key="2">
    <source>
        <dbReference type="Pfam" id="PF20636"/>
    </source>
</evidence>
<feature type="domain" description="Survival Motor Neuron Gemin2-binding" evidence="2">
    <location>
        <begin position="10"/>
        <end position="32"/>
    </location>
</feature>
<dbReference type="EMBL" id="FN648916">
    <property type="protein sequence ID" value="CBN77770.1"/>
    <property type="molecule type" value="Genomic_DNA"/>
</dbReference>
<name>D8LRK9_ECTSI</name>
<feature type="compositionally biased region" description="Basic and acidic residues" evidence="1">
    <location>
        <begin position="167"/>
        <end position="178"/>
    </location>
</feature>
<sequence length="263" mass="26985">MQPNVGTGNAEGEDMWDDRAILKAFDDALNSHSRKPVDGVEARKWNKHAAQGVAVQPHTAEGKPQQQQQQPSTPSSTSRAAAAAAAASGGGTSPAGAGYQRPRSVPSGHRDQGFQEADRRFASLLAKGNAEASSGGGTAGVVRAGIPGPWEPVAGPTEGQQYGRAAGHQDDPGQRTEYARPGAYDPNARQEEYGGGAHNYYPAQAAPHHPQPPPHPPGGAAGGFEEGGRGFPLPPPPPPPHPGVGPHAAAFQVTSPPAVLALH</sequence>
<feature type="compositionally biased region" description="Basic and acidic residues" evidence="1">
    <location>
        <begin position="35"/>
        <end position="44"/>
    </location>
</feature>
<dbReference type="Proteomes" id="UP000002630">
    <property type="component" value="Linkage Group LG26"/>
</dbReference>
<organism evidence="3 4">
    <name type="scientific">Ectocarpus siliculosus</name>
    <name type="common">Brown alga</name>
    <name type="synonym">Conferva siliculosa</name>
    <dbReference type="NCBI Taxonomy" id="2880"/>
    <lineage>
        <taxon>Eukaryota</taxon>
        <taxon>Sar</taxon>
        <taxon>Stramenopiles</taxon>
        <taxon>Ochrophyta</taxon>
        <taxon>PX clade</taxon>
        <taxon>Phaeophyceae</taxon>
        <taxon>Ectocarpales</taxon>
        <taxon>Ectocarpaceae</taxon>
        <taxon>Ectocarpus</taxon>
    </lineage>
</organism>
<dbReference type="InterPro" id="IPR049481">
    <property type="entry name" value="SMN_G2-BD"/>
</dbReference>
<protein>
    <recommendedName>
        <fullName evidence="2">Survival Motor Neuron Gemin2-binding domain-containing protein</fullName>
    </recommendedName>
</protein>
<dbReference type="InParanoid" id="D8LRK9"/>
<reference evidence="3 4" key="1">
    <citation type="journal article" date="2010" name="Nature">
        <title>The Ectocarpus genome and the independent evolution of multicellularity in brown algae.</title>
        <authorList>
            <person name="Cock J.M."/>
            <person name="Sterck L."/>
            <person name="Rouze P."/>
            <person name="Scornet D."/>
            <person name="Allen A.E."/>
            <person name="Amoutzias G."/>
            <person name="Anthouard V."/>
            <person name="Artiguenave F."/>
            <person name="Aury J.M."/>
            <person name="Badger J.H."/>
            <person name="Beszteri B."/>
            <person name="Billiau K."/>
            <person name="Bonnet E."/>
            <person name="Bothwell J.H."/>
            <person name="Bowler C."/>
            <person name="Boyen C."/>
            <person name="Brownlee C."/>
            <person name="Carrano C.J."/>
            <person name="Charrier B."/>
            <person name="Cho G.Y."/>
            <person name="Coelho S.M."/>
            <person name="Collen J."/>
            <person name="Corre E."/>
            <person name="Da Silva C."/>
            <person name="Delage L."/>
            <person name="Delaroque N."/>
            <person name="Dittami S.M."/>
            <person name="Doulbeau S."/>
            <person name="Elias M."/>
            <person name="Farnham G."/>
            <person name="Gachon C.M."/>
            <person name="Gschloessl B."/>
            <person name="Heesch S."/>
            <person name="Jabbari K."/>
            <person name="Jubin C."/>
            <person name="Kawai H."/>
            <person name="Kimura K."/>
            <person name="Kloareg B."/>
            <person name="Kupper F.C."/>
            <person name="Lang D."/>
            <person name="Le Bail A."/>
            <person name="Leblanc C."/>
            <person name="Lerouge P."/>
            <person name="Lohr M."/>
            <person name="Lopez P.J."/>
            <person name="Martens C."/>
            <person name="Maumus F."/>
            <person name="Michel G."/>
            <person name="Miranda-Saavedra D."/>
            <person name="Morales J."/>
            <person name="Moreau H."/>
            <person name="Motomura T."/>
            <person name="Nagasato C."/>
            <person name="Napoli C.A."/>
            <person name="Nelson D.R."/>
            <person name="Nyvall-Collen P."/>
            <person name="Peters A.F."/>
            <person name="Pommier C."/>
            <person name="Potin P."/>
            <person name="Poulain J."/>
            <person name="Quesneville H."/>
            <person name="Read B."/>
            <person name="Rensing S.A."/>
            <person name="Ritter A."/>
            <person name="Rousvoal S."/>
            <person name="Samanta M."/>
            <person name="Samson G."/>
            <person name="Schroeder D.C."/>
            <person name="Segurens B."/>
            <person name="Strittmatter M."/>
            <person name="Tonon T."/>
            <person name="Tregear J.W."/>
            <person name="Valentin K."/>
            <person name="von Dassow P."/>
            <person name="Yamagishi T."/>
            <person name="Van de Peer Y."/>
            <person name="Wincker P."/>
        </authorList>
    </citation>
    <scope>NUCLEOTIDE SEQUENCE [LARGE SCALE GENOMIC DNA]</scope>
    <source>
        <strain evidence="4">Ec32 / CCAP1310/4</strain>
    </source>
</reference>
<feature type="compositionally biased region" description="Low complexity" evidence="1">
    <location>
        <begin position="62"/>
        <end position="87"/>
    </location>
</feature>
<dbReference type="Pfam" id="PF20636">
    <property type="entry name" value="SMN_G2-BD"/>
    <property type="match status" value="1"/>
</dbReference>
<keyword evidence="4" id="KW-1185">Reference proteome</keyword>
<dbReference type="AlphaFoldDB" id="D8LRK9"/>
<feature type="region of interest" description="Disordered" evidence="1">
    <location>
        <begin position="27"/>
        <end position="263"/>
    </location>
</feature>
<feature type="compositionally biased region" description="Basic and acidic residues" evidence="1">
    <location>
        <begin position="108"/>
        <end position="121"/>
    </location>
</feature>
<accession>D8LRK9</accession>
<evidence type="ECO:0000256" key="1">
    <source>
        <dbReference type="SAM" id="MobiDB-lite"/>
    </source>
</evidence>
<dbReference type="OrthoDB" id="197400at2759"/>